<reference evidence="1 2" key="1">
    <citation type="journal article" date="2010" name="Stand. Genomic Sci.">
        <title>Complete genome sequence of Cellulophaga algicola type strain (IC166).</title>
        <authorList>
            <person name="Abt B."/>
            <person name="Lu M."/>
            <person name="Misra M."/>
            <person name="Han C."/>
            <person name="Nolan M."/>
            <person name="Lucas S."/>
            <person name="Hammon N."/>
            <person name="Deshpande S."/>
            <person name="Cheng J.F."/>
            <person name="Tapia R."/>
            <person name="Goodwin L."/>
            <person name="Pitluck S."/>
            <person name="Liolios K."/>
            <person name="Pagani I."/>
            <person name="Ivanova N."/>
            <person name="Mavromatis K."/>
            <person name="Ovchinikova G."/>
            <person name="Pati A."/>
            <person name="Chen A."/>
            <person name="Palaniappan K."/>
            <person name="Land M."/>
            <person name="Hauser L."/>
            <person name="Chang Y.J."/>
            <person name="Jeffries C.D."/>
            <person name="Detter J.C."/>
            <person name="Brambilla E."/>
            <person name="Rohde M."/>
            <person name="Tindall B.J."/>
            <person name="Goker M."/>
            <person name="Woyke T."/>
            <person name="Bristow J."/>
            <person name="Eisen J.A."/>
            <person name="Markowitz V."/>
            <person name="Hugenholtz P."/>
            <person name="Kyrpides N.C."/>
            <person name="Klenk H.P."/>
            <person name="Lapidus A."/>
        </authorList>
    </citation>
    <scope>NUCLEOTIDE SEQUENCE [LARGE SCALE GENOMIC DNA]</scope>
    <source>
        <strain evidence="2">DSM 14237 / IC166 / ACAM 630</strain>
    </source>
</reference>
<keyword evidence="2" id="KW-1185">Reference proteome</keyword>
<dbReference type="AlphaFoldDB" id="E6XCB8"/>
<protein>
    <submittedName>
        <fullName evidence="1">Uncharacterized protein</fullName>
    </submittedName>
</protein>
<proteinExistence type="predicted"/>
<accession>E6XCB8</accession>
<organism evidence="1 2">
    <name type="scientific">Cellulophaga algicola (strain DSM 14237 / IC166 / ACAM 630)</name>
    <dbReference type="NCBI Taxonomy" id="688270"/>
    <lineage>
        <taxon>Bacteria</taxon>
        <taxon>Pseudomonadati</taxon>
        <taxon>Bacteroidota</taxon>
        <taxon>Flavobacteriia</taxon>
        <taxon>Flavobacteriales</taxon>
        <taxon>Flavobacteriaceae</taxon>
        <taxon>Cellulophaga</taxon>
    </lineage>
</organism>
<evidence type="ECO:0000313" key="1">
    <source>
        <dbReference type="EMBL" id="ADV51171.1"/>
    </source>
</evidence>
<dbReference type="HOGENOM" id="CLU_2988207_0_0_10"/>
<gene>
    <name evidence="1" type="ordered locus">Celal_3927</name>
</gene>
<dbReference type="KEGG" id="cao:Celal_3927"/>
<name>E6XCB8_CELAD</name>
<evidence type="ECO:0000313" key="2">
    <source>
        <dbReference type="Proteomes" id="UP000008634"/>
    </source>
</evidence>
<dbReference type="Proteomes" id="UP000008634">
    <property type="component" value="Chromosome"/>
</dbReference>
<dbReference type="EMBL" id="CP002453">
    <property type="protein sequence ID" value="ADV51171.1"/>
    <property type="molecule type" value="Genomic_DNA"/>
</dbReference>
<sequence>MYVNSEPIVVFRSFFLINPCGVKPYQRLTYALLQLIPTVQVERGMGAFTGIFVLLFL</sequence>
<dbReference type="STRING" id="688270.Celal_3927"/>